<gene>
    <name evidence="3" type="ORF">ISU02_01765</name>
</gene>
<dbReference type="Pfam" id="PF10400">
    <property type="entry name" value="Vir_act_alpha_C"/>
    <property type="match status" value="1"/>
</dbReference>
<feature type="domain" description="Transcription regulator PadR C-terminal" evidence="2">
    <location>
        <begin position="92"/>
        <end position="170"/>
    </location>
</feature>
<feature type="domain" description="Transcription regulator PadR N-terminal" evidence="1">
    <location>
        <begin position="6"/>
        <end position="76"/>
    </location>
</feature>
<evidence type="ECO:0000313" key="4">
    <source>
        <dbReference type="Proteomes" id="UP000614200"/>
    </source>
</evidence>
<dbReference type="RefSeq" id="WP_194700053.1">
    <property type="nucleotide sequence ID" value="NZ_JADKNH010000001.1"/>
</dbReference>
<dbReference type="PANTHER" id="PTHR33169">
    <property type="entry name" value="PADR-FAMILY TRANSCRIPTIONAL REGULATOR"/>
    <property type="match status" value="1"/>
</dbReference>
<dbReference type="InterPro" id="IPR036388">
    <property type="entry name" value="WH-like_DNA-bd_sf"/>
</dbReference>
<dbReference type="Proteomes" id="UP000614200">
    <property type="component" value="Unassembled WGS sequence"/>
</dbReference>
<dbReference type="InterPro" id="IPR018309">
    <property type="entry name" value="Tscrpt_reg_PadR_C"/>
</dbReference>
<dbReference type="Pfam" id="PF03551">
    <property type="entry name" value="PadR"/>
    <property type="match status" value="1"/>
</dbReference>
<organism evidence="3 4">
    <name type="scientific">Fusibacter ferrireducens</name>
    <dbReference type="NCBI Taxonomy" id="2785058"/>
    <lineage>
        <taxon>Bacteria</taxon>
        <taxon>Bacillati</taxon>
        <taxon>Bacillota</taxon>
        <taxon>Clostridia</taxon>
        <taxon>Eubacteriales</taxon>
        <taxon>Eubacteriales Family XII. Incertae Sedis</taxon>
        <taxon>Fusibacter</taxon>
    </lineage>
</organism>
<accession>A0ABR9ZMX6</accession>
<dbReference type="InterPro" id="IPR036390">
    <property type="entry name" value="WH_DNA-bd_sf"/>
</dbReference>
<proteinExistence type="predicted"/>
<dbReference type="InterPro" id="IPR052509">
    <property type="entry name" value="Metal_resp_DNA-bind_regulator"/>
</dbReference>
<dbReference type="Gene3D" id="1.10.10.10">
    <property type="entry name" value="Winged helix-like DNA-binding domain superfamily/Winged helix DNA-binding domain"/>
    <property type="match status" value="1"/>
</dbReference>
<keyword evidence="4" id="KW-1185">Reference proteome</keyword>
<dbReference type="SUPFAM" id="SSF46785">
    <property type="entry name" value="Winged helix' DNA-binding domain"/>
    <property type="match status" value="1"/>
</dbReference>
<dbReference type="EMBL" id="JADKNH010000001">
    <property type="protein sequence ID" value="MBF4691822.1"/>
    <property type="molecule type" value="Genomic_DNA"/>
</dbReference>
<dbReference type="InterPro" id="IPR005149">
    <property type="entry name" value="Tscrpt_reg_PadR_N"/>
</dbReference>
<evidence type="ECO:0000259" key="2">
    <source>
        <dbReference type="Pfam" id="PF10400"/>
    </source>
</evidence>
<evidence type="ECO:0000313" key="3">
    <source>
        <dbReference type="EMBL" id="MBF4691822.1"/>
    </source>
</evidence>
<dbReference type="PANTHER" id="PTHR33169:SF26">
    <property type="entry name" value="CONSERVED PROTEIN"/>
    <property type="match status" value="1"/>
</dbReference>
<reference evidence="3 4" key="1">
    <citation type="submission" date="2020-11" db="EMBL/GenBank/DDBJ databases">
        <title>Fusibacter basophilias sp. nov.</title>
        <authorList>
            <person name="Qiu D."/>
        </authorList>
    </citation>
    <scope>NUCLEOTIDE SEQUENCE [LARGE SCALE GENOMIC DNA]</scope>
    <source>
        <strain evidence="3 4">Q10-2</strain>
    </source>
</reference>
<name>A0ABR9ZMX6_9FIRM</name>
<sequence>MLEYVLLGFLTYGDLTGYEIKKIMTHSTSNFVDASFGSIYPALKRLESKKWISSYEGKTGKKMIKKYSLTAVGKDHFLKWLKAPAEYSPFNHEFLAKIFFFKNIDHEEAIGQIKCVIAGIEARLDGLKKLKNHEGHGELCDINGFEEDTLDYGISNYRHQLEWFNNYLQKMLQKS</sequence>
<dbReference type="Gene3D" id="6.10.140.1570">
    <property type="match status" value="1"/>
</dbReference>
<evidence type="ECO:0000259" key="1">
    <source>
        <dbReference type="Pfam" id="PF03551"/>
    </source>
</evidence>
<protein>
    <submittedName>
        <fullName evidence="3">PadR family transcriptional regulator</fullName>
    </submittedName>
</protein>
<comment type="caution">
    <text evidence="3">The sequence shown here is derived from an EMBL/GenBank/DDBJ whole genome shotgun (WGS) entry which is preliminary data.</text>
</comment>